<feature type="non-terminal residue" evidence="2">
    <location>
        <position position="130"/>
    </location>
</feature>
<name>A0AAW0KH93_QUESU</name>
<organism evidence="2 3">
    <name type="scientific">Quercus suber</name>
    <name type="common">Cork oak</name>
    <dbReference type="NCBI Taxonomy" id="58331"/>
    <lineage>
        <taxon>Eukaryota</taxon>
        <taxon>Viridiplantae</taxon>
        <taxon>Streptophyta</taxon>
        <taxon>Embryophyta</taxon>
        <taxon>Tracheophyta</taxon>
        <taxon>Spermatophyta</taxon>
        <taxon>Magnoliopsida</taxon>
        <taxon>eudicotyledons</taxon>
        <taxon>Gunneridae</taxon>
        <taxon>Pentapetalae</taxon>
        <taxon>rosids</taxon>
        <taxon>fabids</taxon>
        <taxon>Fagales</taxon>
        <taxon>Fagaceae</taxon>
        <taxon>Quercus</taxon>
    </lineage>
</organism>
<dbReference type="Proteomes" id="UP000237347">
    <property type="component" value="Unassembled WGS sequence"/>
</dbReference>
<sequence length="130" mass="14995">MKDEVSLSPPKKKVKDEMLVGPIKALFMDEISIASITDFDLFDDIILPSNGQIVNQGPRKHELYFLNPWALNVLKGKVWLTYFKEVSVTSHKDRKQYSACQNEPYCFVEFVKAFQSFHLGKSLIKLKIIK</sequence>
<reference evidence="2 3" key="1">
    <citation type="journal article" date="2018" name="Sci. Data">
        <title>The draft genome sequence of cork oak.</title>
        <authorList>
            <person name="Ramos A.M."/>
            <person name="Usie A."/>
            <person name="Barbosa P."/>
            <person name="Barros P.M."/>
            <person name="Capote T."/>
            <person name="Chaves I."/>
            <person name="Simoes F."/>
            <person name="Abreu I."/>
            <person name="Carrasquinho I."/>
            <person name="Faro C."/>
            <person name="Guimaraes J.B."/>
            <person name="Mendonca D."/>
            <person name="Nobrega F."/>
            <person name="Rodrigues L."/>
            <person name="Saibo N.J.M."/>
            <person name="Varela M.C."/>
            <person name="Egas C."/>
            <person name="Matos J."/>
            <person name="Miguel C.M."/>
            <person name="Oliveira M.M."/>
            <person name="Ricardo C.P."/>
            <person name="Goncalves S."/>
        </authorList>
    </citation>
    <scope>NUCLEOTIDE SEQUENCE [LARGE SCALE GENOMIC DNA]</scope>
    <source>
        <strain evidence="3">cv. HL8</strain>
    </source>
</reference>
<comment type="caution">
    <text evidence="2">The sequence shown here is derived from an EMBL/GenBank/DDBJ whole genome shotgun (WGS) entry which is preliminary data.</text>
</comment>
<accession>A0AAW0KH93</accession>
<evidence type="ECO:0000313" key="3">
    <source>
        <dbReference type="Proteomes" id="UP000237347"/>
    </source>
</evidence>
<gene>
    <name evidence="2" type="primary">TUR2_0</name>
    <name evidence="2" type="ORF">CFP56_019375</name>
</gene>
<protein>
    <submittedName>
        <fullName evidence="2">Pleiotropic drug resistance protein tur2</fullName>
    </submittedName>
</protein>
<dbReference type="EMBL" id="PKMF04000302">
    <property type="protein sequence ID" value="KAK7838624.1"/>
    <property type="molecule type" value="Genomic_DNA"/>
</dbReference>
<keyword evidence="1" id="KW-0813">Transport</keyword>
<keyword evidence="3" id="KW-1185">Reference proteome</keyword>
<evidence type="ECO:0000313" key="2">
    <source>
        <dbReference type="EMBL" id="KAK7838624.1"/>
    </source>
</evidence>
<evidence type="ECO:0000256" key="1">
    <source>
        <dbReference type="ARBA" id="ARBA00022448"/>
    </source>
</evidence>
<proteinExistence type="predicted"/>
<dbReference type="PANTHER" id="PTHR19241">
    <property type="entry name" value="ATP-BINDING CASSETTE TRANSPORTER"/>
    <property type="match status" value="1"/>
</dbReference>
<dbReference type="AlphaFoldDB" id="A0AAW0KH93"/>